<evidence type="ECO:0000313" key="3">
    <source>
        <dbReference type="Proteomes" id="UP000652153"/>
    </source>
</evidence>
<name>A0ABQ1ZEE5_9BACL</name>
<comment type="caution">
    <text evidence="2">The sequence shown here is derived from an EMBL/GenBank/DDBJ whole genome shotgun (WGS) entry which is preliminary data.</text>
</comment>
<dbReference type="Gene3D" id="3.40.50.2000">
    <property type="entry name" value="Glycogen Phosphorylase B"/>
    <property type="match status" value="1"/>
</dbReference>
<reference evidence="3" key="1">
    <citation type="journal article" date="2019" name="Int. J. Syst. Evol. Microbiol.">
        <title>The Global Catalogue of Microorganisms (GCM) 10K type strain sequencing project: providing services to taxonomists for standard genome sequencing and annotation.</title>
        <authorList>
            <consortium name="The Broad Institute Genomics Platform"/>
            <consortium name="The Broad Institute Genome Sequencing Center for Infectious Disease"/>
            <person name="Wu L."/>
            <person name="Ma J."/>
        </authorList>
    </citation>
    <scope>NUCLEOTIDE SEQUENCE [LARGE SCALE GENOMIC DNA]</scope>
    <source>
        <strain evidence="3">CGMCC 1.12770</strain>
    </source>
</reference>
<keyword evidence="3" id="KW-1185">Reference proteome</keyword>
<accession>A0ABQ1ZEE5</accession>
<feature type="domain" description="Spore protein YkvP/CgeB glycosyl transferase-like" evidence="1">
    <location>
        <begin position="218"/>
        <end position="366"/>
    </location>
</feature>
<dbReference type="SUPFAM" id="SSF53756">
    <property type="entry name" value="UDP-Glycosyltransferase/glycogen phosphorylase"/>
    <property type="match status" value="1"/>
</dbReference>
<dbReference type="InterPro" id="IPR055259">
    <property type="entry name" value="YkvP/CgeB_Glyco_trans-like"/>
</dbReference>
<dbReference type="Proteomes" id="UP000652153">
    <property type="component" value="Unassembled WGS sequence"/>
</dbReference>
<evidence type="ECO:0000313" key="2">
    <source>
        <dbReference type="EMBL" id="GGH61642.1"/>
    </source>
</evidence>
<gene>
    <name evidence="2" type="primary">cgeB</name>
    <name evidence="2" type="ORF">GCM10008014_37290</name>
</gene>
<dbReference type="EMBL" id="BMFU01000005">
    <property type="protein sequence ID" value="GGH61642.1"/>
    <property type="molecule type" value="Genomic_DNA"/>
</dbReference>
<proteinExistence type="predicted"/>
<sequence length="369" mass="42352">MKEDRVKNVAKRRHRPLTEAEAAYRGGYAEGRRFGGCQAIMERVQPYVPAPRDMKVLYIPQGFDAIDEGVISALQQSVRECVVGSPAAMLQEAGQHRPDVVLVMNGLHVFPENHLEQVRGIRELGIRTAIWFVDDPYFTEDTASICQHYDIVFTHEEAAVSFYRDKGAQCVIYMPLAVNPGMFHPRRTEPQHQYDICFIGTGFWNRIDLFNQLAPYLADKKVFIAGSQWSRLARLDVLGQFIHEGWIDPAATVDYYNGAKIVINVHRTCENGEDNRNTHQLEGNSINPRTYEISACGTMQITDTRGDLPRYYRPGYDIETFTTAAELQRKIQHYLHHEEERQAMAWRGLLTTLNRHTFNRRMAELLGHL</sequence>
<organism evidence="2 3">
    <name type="scientific">Paenibacillus silvae</name>
    <dbReference type="NCBI Taxonomy" id="1325358"/>
    <lineage>
        <taxon>Bacteria</taxon>
        <taxon>Bacillati</taxon>
        <taxon>Bacillota</taxon>
        <taxon>Bacilli</taxon>
        <taxon>Bacillales</taxon>
        <taxon>Paenibacillaceae</taxon>
        <taxon>Paenibacillus</taxon>
    </lineage>
</organism>
<protein>
    <submittedName>
        <fullName evidence="2">Spore maturation protein</fullName>
    </submittedName>
</protein>
<dbReference type="Pfam" id="PF13524">
    <property type="entry name" value="Glyco_trans_1_2"/>
    <property type="match status" value="1"/>
</dbReference>
<evidence type="ECO:0000259" key="1">
    <source>
        <dbReference type="Pfam" id="PF13524"/>
    </source>
</evidence>